<evidence type="ECO:0000256" key="8">
    <source>
        <dbReference type="ARBA" id="ARBA00023136"/>
    </source>
</evidence>
<evidence type="ECO:0000256" key="2">
    <source>
        <dbReference type="ARBA" id="ARBA00009559"/>
    </source>
</evidence>
<evidence type="ECO:0000256" key="7">
    <source>
        <dbReference type="ARBA" id="ARBA00023034"/>
    </source>
</evidence>
<keyword evidence="3" id="KW-0812">Transmembrane</keyword>
<dbReference type="Pfam" id="PF16317">
    <property type="entry name" value="Glyco_hydro_99"/>
    <property type="match status" value="1"/>
</dbReference>
<keyword evidence="4" id="KW-0378">Hydrolase</keyword>
<protein>
    <submittedName>
        <fullName evidence="10">Uncharacterized protein</fullName>
    </submittedName>
</protein>
<keyword evidence="6" id="KW-1133">Transmembrane helix</keyword>
<comment type="subcellular location">
    <subcellularLocation>
        <location evidence="1">Golgi apparatus membrane</location>
        <topology evidence="1">Single-pass type II membrane protein</topology>
    </subcellularLocation>
</comment>
<feature type="signal peptide" evidence="9">
    <location>
        <begin position="1"/>
        <end position="26"/>
    </location>
</feature>
<dbReference type="GO" id="GO:0000139">
    <property type="term" value="C:Golgi membrane"/>
    <property type="evidence" value="ECO:0007669"/>
    <property type="project" value="UniProtKB-SubCell"/>
</dbReference>
<keyword evidence="8" id="KW-0472">Membrane</keyword>
<evidence type="ECO:0000256" key="5">
    <source>
        <dbReference type="ARBA" id="ARBA00022968"/>
    </source>
</evidence>
<reference evidence="10" key="1">
    <citation type="submission" date="2021-02" db="EMBL/GenBank/DDBJ databases">
        <authorList>
            <person name="Nowell W R."/>
        </authorList>
    </citation>
    <scope>NUCLEOTIDE SEQUENCE</scope>
</reference>
<evidence type="ECO:0000256" key="4">
    <source>
        <dbReference type="ARBA" id="ARBA00022801"/>
    </source>
</evidence>
<proteinExistence type="inferred from homology"/>
<keyword evidence="9" id="KW-0732">Signal</keyword>
<dbReference type="Proteomes" id="UP000663824">
    <property type="component" value="Unassembled WGS sequence"/>
</dbReference>
<evidence type="ECO:0000313" key="10">
    <source>
        <dbReference type="EMBL" id="CAF2087376.1"/>
    </source>
</evidence>
<dbReference type="Proteomes" id="UP000676336">
    <property type="component" value="Unassembled WGS sequence"/>
</dbReference>
<dbReference type="EMBL" id="CAJNRE010010015">
    <property type="protein sequence ID" value="CAF2087376.1"/>
    <property type="molecule type" value="Genomic_DNA"/>
</dbReference>
<keyword evidence="7" id="KW-0333">Golgi apparatus</keyword>
<evidence type="ECO:0000256" key="1">
    <source>
        <dbReference type="ARBA" id="ARBA00004323"/>
    </source>
</evidence>
<dbReference type="GO" id="GO:0004559">
    <property type="term" value="F:alpha-mannosidase activity"/>
    <property type="evidence" value="ECO:0007669"/>
    <property type="project" value="TreeGrafter"/>
</dbReference>
<sequence length="351" mass="39563">MIARSLNRIVLLQVLINGALMVKSLSVKTSIFYYPWYGNPGTDGHWIHWDQNNHRPPDDIGANFYPSLGAYSSRNAIVLVQHMSWLRSANVGILVTSWWGKGTHEDHLTRDVLDAARELGLEVAFHIEPYSGRSTASIKDDIQYIYTNYGTHPAFHKQVRSTKWGPSKIARGVFYIFESLKISDLSWTQMLDSIRGTVLDSIVIGQTTDISRIDSSHFDGLYTYDAYNINGSIFKAVSDGLKQKNSIFSASLGPGYVDTRAVPGSTRDKSRQNGNTYDSMWQYAINAQVEWVSITSFNEWHEGSQIEPAIVKSIGNYEYMNYEGAYGKTGSDAQNAYLNRTAHWINLYEGL</sequence>
<comment type="similarity">
    <text evidence="2">Belongs to the glycosyl hydrolase 99 family.</text>
</comment>
<name>A0A816SP45_9BILA</name>
<evidence type="ECO:0000313" key="11">
    <source>
        <dbReference type="EMBL" id="CAF4335215.1"/>
    </source>
</evidence>
<dbReference type="PANTHER" id="PTHR13572">
    <property type="entry name" value="ENDO-ALPHA-1,2-MANNOSIDASE"/>
    <property type="match status" value="1"/>
</dbReference>
<dbReference type="Gene3D" id="3.20.20.80">
    <property type="entry name" value="Glycosidases"/>
    <property type="match status" value="1"/>
</dbReference>
<dbReference type="InterPro" id="IPR026071">
    <property type="entry name" value="Glyco_Hydrolase_99"/>
</dbReference>
<evidence type="ECO:0000256" key="6">
    <source>
        <dbReference type="ARBA" id="ARBA00022989"/>
    </source>
</evidence>
<evidence type="ECO:0000256" key="3">
    <source>
        <dbReference type="ARBA" id="ARBA00022692"/>
    </source>
</evidence>
<gene>
    <name evidence="10" type="ORF">MBJ925_LOCUS19730</name>
    <name evidence="11" type="ORF">SMN809_LOCUS27559</name>
</gene>
<dbReference type="PANTHER" id="PTHR13572:SF4">
    <property type="entry name" value="RE57134P"/>
    <property type="match status" value="1"/>
</dbReference>
<feature type="chain" id="PRO_5036230688" evidence="9">
    <location>
        <begin position="27"/>
        <end position="351"/>
    </location>
</feature>
<evidence type="ECO:0000313" key="12">
    <source>
        <dbReference type="Proteomes" id="UP000663824"/>
    </source>
</evidence>
<organism evidence="10 12">
    <name type="scientific">Rotaria magnacalcarata</name>
    <dbReference type="NCBI Taxonomy" id="392030"/>
    <lineage>
        <taxon>Eukaryota</taxon>
        <taxon>Metazoa</taxon>
        <taxon>Spiralia</taxon>
        <taxon>Gnathifera</taxon>
        <taxon>Rotifera</taxon>
        <taxon>Eurotatoria</taxon>
        <taxon>Bdelloidea</taxon>
        <taxon>Philodinida</taxon>
        <taxon>Philodinidae</taxon>
        <taxon>Rotaria</taxon>
    </lineage>
</organism>
<keyword evidence="5" id="KW-0735">Signal-anchor</keyword>
<evidence type="ECO:0000256" key="9">
    <source>
        <dbReference type="SAM" id="SignalP"/>
    </source>
</evidence>
<dbReference type="EMBL" id="CAJOBI010043319">
    <property type="protein sequence ID" value="CAF4335215.1"/>
    <property type="molecule type" value="Genomic_DNA"/>
</dbReference>
<dbReference type="AlphaFoldDB" id="A0A816SP45"/>
<comment type="caution">
    <text evidence="10">The sequence shown here is derived from an EMBL/GenBank/DDBJ whole genome shotgun (WGS) entry which is preliminary data.</text>
</comment>
<dbReference type="CDD" id="cd11574">
    <property type="entry name" value="GH99"/>
    <property type="match status" value="1"/>
</dbReference>
<accession>A0A816SP45</accession>